<dbReference type="Proteomes" id="UP001597097">
    <property type="component" value="Unassembled WGS sequence"/>
</dbReference>
<evidence type="ECO:0000313" key="4">
    <source>
        <dbReference type="Proteomes" id="UP001597097"/>
    </source>
</evidence>
<protein>
    <recommendedName>
        <fullName evidence="5">Transposase</fullName>
    </recommendedName>
</protein>
<keyword evidence="1" id="KW-0560">Oxidoreductase</keyword>
<proteinExistence type="predicted"/>
<keyword evidence="4" id="KW-1185">Reference proteome</keyword>
<evidence type="ECO:0000313" key="3">
    <source>
        <dbReference type="EMBL" id="MFD1537779.1"/>
    </source>
</evidence>
<comment type="caution">
    <text evidence="3">The sequence shown here is derived from an EMBL/GenBank/DDBJ whole genome shotgun (WGS) entry which is preliminary data.</text>
</comment>
<dbReference type="InterPro" id="IPR016162">
    <property type="entry name" value="Ald_DH_N"/>
</dbReference>
<dbReference type="InterPro" id="IPR016161">
    <property type="entry name" value="Ald_DH/histidinol_DH"/>
</dbReference>
<dbReference type="SUPFAM" id="SSF53720">
    <property type="entry name" value="ALDH-like"/>
    <property type="match status" value="1"/>
</dbReference>
<evidence type="ECO:0000256" key="2">
    <source>
        <dbReference type="SAM" id="MobiDB-lite"/>
    </source>
</evidence>
<gene>
    <name evidence="3" type="ORF">ACFSJ0_12075</name>
</gene>
<accession>A0ABW4G577</accession>
<dbReference type="Gene3D" id="3.40.605.10">
    <property type="entry name" value="Aldehyde Dehydrogenase, Chain A, domain 1"/>
    <property type="match status" value="1"/>
</dbReference>
<feature type="region of interest" description="Disordered" evidence="2">
    <location>
        <begin position="1"/>
        <end position="33"/>
    </location>
</feature>
<evidence type="ECO:0000256" key="1">
    <source>
        <dbReference type="ARBA" id="ARBA00023002"/>
    </source>
</evidence>
<dbReference type="RefSeq" id="WP_378620787.1">
    <property type="nucleotide sequence ID" value="NZ_JBHUCM010000012.1"/>
</dbReference>
<organism evidence="3 4">
    <name type="scientific">Nonomuraea guangzhouensis</name>
    <dbReference type="NCBI Taxonomy" id="1291555"/>
    <lineage>
        <taxon>Bacteria</taxon>
        <taxon>Bacillati</taxon>
        <taxon>Actinomycetota</taxon>
        <taxon>Actinomycetes</taxon>
        <taxon>Streptosporangiales</taxon>
        <taxon>Streptosporangiaceae</taxon>
        <taxon>Nonomuraea</taxon>
    </lineage>
</organism>
<reference evidence="4" key="1">
    <citation type="journal article" date="2019" name="Int. J. Syst. Evol. Microbiol.">
        <title>The Global Catalogue of Microorganisms (GCM) 10K type strain sequencing project: providing services to taxonomists for standard genome sequencing and annotation.</title>
        <authorList>
            <consortium name="The Broad Institute Genomics Platform"/>
            <consortium name="The Broad Institute Genome Sequencing Center for Infectious Disease"/>
            <person name="Wu L."/>
            <person name="Ma J."/>
        </authorList>
    </citation>
    <scope>NUCLEOTIDE SEQUENCE [LARGE SCALE GENOMIC DNA]</scope>
    <source>
        <strain evidence="4">CGMCC 1.15399</strain>
    </source>
</reference>
<sequence>MTRYTVIDPATGRTLKKPCGTRSGEPRPHTPGLTVAERAGCLSRVADLHTERRERLAEIIVGEMDNPAT</sequence>
<name>A0ABW4G577_9ACTN</name>
<evidence type="ECO:0008006" key="5">
    <source>
        <dbReference type="Google" id="ProtNLM"/>
    </source>
</evidence>
<dbReference type="EMBL" id="JBHUCM010000012">
    <property type="protein sequence ID" value="MFD1537779.1"/>
    <property type="molecule type" value="Genomic_DNA"/>
</dbReference>